<protein>
    <submittedName>
        <fullName evidence="1">Uncharacterized protein LOC114329729</fullName>
    </submittedName>
</protein>
<dbReference type="AlphaFoldDB" id="A0A6P7FP04"/>
<name>A0A6P7FP04_DIAVI</name>
<evidence type="ECO:0000313" key="1">
    <source>
        <dbReference type="RefSeq" id="XP_028134718.1"/>
    </source>
</evidence>
<dbReference type="InParanoid" id="A0A6P7FP04"/>
<accession>A0A6P7FP04</accession>
<reference evidence="1" key="1">
    <citation type="submission" date="2025-08" db="UniProtKB">
        <authorList>
            <consortium name="RefSeq"/>
        </authorList>
    </citation>
    <scope>IDENTIFICATION</scope>
    <source>
        <tissue evidence="1">Whole insect</tissue>
    </source>
</reference>
<gene>
    <name evidence="1" type="primary">LOC114329729</name>
</gene>
<organism evidence="1">
    <name type="scientific">Diabrotica virgifera virgifera</name>
    <name type="common">western corn rootworm</name>
    <dbReference type="NCBI Taxonomy" id="50390"/>
    <lineage>
        <taxon>Eukaryota</taxon>
        <taxon>Metazoa</taxon>
        <taxon>Ecdysozoa</taxon>
        <taxon>Arthropoda</taxon>
        <taxon>Hexapoda</taxon>
        <taxon>Insecta</taxon>
        <taxon>Pterygota</taxon>
        <taxon>Neoptera</taxon>
        <taxon>Endopterygota</taxon>
        <taxon>Coleoptera</taxon>
        <taxon>Polyphaga</taxon>
        <taxon>Cucujiformia</taxon>
        <taxon>Chrysomeloidea</taxon>
        <taxon>Chrysomelidae</taxon>
        <taxon>Galerucinae</taxon>
        <taxon>Diabroticina</taxon>
        <taxon>Diabroticites</taxon>
        <taxon>Diabrotica</taxon>
    </lineage>
</organism>
<proteinExistence type="predicted"/>
<sequence>MIENFQGENMTDIAAICQNIPGFEECDEQDVNEWLEFDHNLQGHQIYEDDEIVDIVSYVTYMYIVLYELCMLNMFDNPNNLIIRTTPVPSSSDYRRSTVFILNTVVVATVNSLEISRIVFPLWY</sequence>
<dbReference type="RefSeq" id="XP_028134718.1">
    <property type="nucleotide sequence ID" value="XM_028278917.1"/>
</dbReference>